<dbReference type="PANTHER" id="PTHR24322">
    <property type="entry name" value="PKSB"/>
    <property type="match status" value="1"/>
</dbReference>
<accession>A0AA35SN43</accession>
<evidence type="ECO:0000256" key="3">
    <source>
        <dbReference type="SAM" id="SignalP"/>
    </source>
</evidence>
<dbReference type="GO" id="GO:0016616">
    <property type="term" value="F:oxidoreductase activity, acting on the CH-OH group of donors, NAD or NADP as acceptor"/>
    <property type="evidence" value="ECO:0007669"/>
    <property type="project" value="TreeGrafter"/>
</dbReference>
<proteinExistence type="inferred from homology"/>
<dbReference type="GO" id="GO:0005811">
    <property type="term" value="C:lipid droplet"/>
    <property type="evidence" value="ECO:0007669"/>
    <property type="project" value="TreeGrafter"/>
</dbReference>
<dbReference type="PRINTS" id="PR00080">
    <property type="entry name" value="SDRFAMILY"/>
</dbReference>
<dbReference type="Proteomes" id="UP001174909">
    <property type="component" value="Unassembled WGS sequence"/>
</dbReference>
<comment type="caution">
    <text evidence="5">The sequence shown here is derived from an EMBL/GenBank/DDBJ whole genome shotgun (WGS) entry which is preliminary data.</text>
</comment>
<feature type="domain" description="Ketoreductase" evidence="4">
    <location>
        <begin position="34"/>
        <end position="220"/>
    </location>
</feature>
<evidence type="ECO:0000256" key="1">
    <source>
        <dbReference type="ARBA" id="ARBA00023002"/>
    </source>
</evidence>
<feature type="chain" id="PRO_5041350476" evidence="3">
    <location>
        <begin position="27"/>
        <end position="231"/>
    </location>
</feature>
<dbReference type="InterPro" id="IPR036291">
    <property type="entry name" value="NAD(P)-bd_dom_sf"/>
</dbReference>
<name>A0AA35SN43_GEOBA</name>
<evidence type="ECO:0000256" key="2">
    <source>
        <dbReference type="RuleBase" id="RU000363"/>
    </source>
</evidence>
<dbReference type="AlphaFoldDB" id="A0AA35SN43"/>
<dbReference type="Gene3D" id="3.40.50.720">
    <property type="entry name" value="NAD(P)-binding Rossmann-like Domain"/>
    <property type="match status" value="1"/>
</dbReference>
<dbReference type="Pfam" id="PF00106">
    <property type="entry name" value="adh_short"/>
    <property type="match status" value="1"/>
</dbReference>
<feature type="signal peptide" evidence="3">
    <location>
        <begin position="1"/>
        <end position="26"/>
    </location>
</feature>
<dbReference type="InterPro" id="IPR020904">
    <property type="entry name" value="Sc_DH/Rdtase_CS"/>
</dbReference>
<dbReference type="InterPro" id="IPR002347">
    <property type="entry name" value="SDR_fam"/>
</dbReference>
<dbReference type="GO" id="GO:0006629">
    <property type="term" value="P:lipid metabolic process"/>
    <property type="evidence" value="ECO:0007669"/>
    <property type="project" value="UniProtKB-ARBA"/>
</dbReference>
<dbReference type="InterPro" id="IPR057326">
    <property type="entry name" value="KR_dom"/>
</dbReference>
<dbReference type="PROSITE" id="PS00061">
    <property type="entry name" value="ADH_SHORT"/>
    <property type="match status" value="1"/>
</dbReference>
<keyword evidence="3" id="KW-0732">Signal</keyword>
<dbReference type="PRINTS" id="PR00081">
    <property type="entry name" value="GDHRDH"/>
</dbReference>
<gene>
    <name evidence="5" type="ORF">GBAR_LOCUS18563</name>
</gene>
<keyword evidence="1" id="KW-0560">Oxidoreductase</keyword>
<organism evidence="5 6">
    <name type="scientific">Geodia barretti</name>
    <name type="common">Barrett's horny sponge</name>
    <dbReference type="NCBI Taxonomy" id="519541"/>
    <lineage>
        <taxon>Eukaryota</taxon>
        <taxon>Metazoa</taxon>
        <taxon>Porifera</taxon>
        <taxon>Demospongiae</taxon>
        <taxon>Heteroscleromorpha</taxon>
        <taxon>Tetractinellida</taxon>
        <taxon>Astrophorina</taxon>
        <taxon>Geodiidae</taxon>
        <taxon>Geodia</taxon>
    </lineage>
</organism>
<dbReference type="SUPFAM" id="SSF51735">
    <property type="entry name" value="NAD(P)-binding Rossmann-fold domains"/>
    <property type="match status" value="1"/>
</dbReference>
<keyword evidence="6" id="KW-1185">Reference proteome</keyword>
<dbReference type="SMART" id="SM00822">
    <property type="entry name" value="PKS_KR"/>
    <property type="match status" value="1"/>
</dbReference>
<evidence type="ECO:0000259" key="4">
    <source>
        <dbReference type="SMART" id="SM00822"/>
    </source>
</evidence>
<reference evidence="5" key="1">
    <citation type="submission" date="2023-03" db="EMBL/GenBank/DDBJ databases">
        <authorList>
            <person name="Steffen K."/>
            <person name="Cardenas P."/>
        </authorList>
    </citation>
    <scope>NUCLEOTIDE SEQUENCE</scope>
</reference>
<protein>
    <submittedName>
        <fullName evidence="5">Estradiol 17-beta-dehydrogenase 11</fullName>
    </submittedName>
</protein>
<evidence type="ECO:0000313" key="5">
    <source>
        <dbReference type="EMBL" id="CAI8032893.1"/>
    </source>
</evidence>
<comment type="similarity">
    <text evidence="2">Belongs to the short-chain dehydrogenases/reductases (SDR) family.</text>
</comment>
<sequence length="231" mass="25140">MCVRIVCSSLWSAICLLFSCLWPFRPRVPDLSADICLVTGAAQGLGRHLALQLATEWGATLVLWDIDEEKVRAVEREIRDAGGTAHAYVVDCSEREAVYRAAECVRDEVGDVAVLINNAGVGGFRGSFIDGELTDETIVKMFSVNALAHFWTLRAFLPWMMDNDYGYVVNVASFAAYVPGPHVAAYAAAKASVRSFSDSLRCELSLAGKRGISVTCVYPSFINTGIMSTLN</sequence>
<evidence type="ECO:0000313" key="6">
    <source>
        <dbReference type="Proteomes" id="UP001174909"/>
    </source>
</evidence>
<dbReference type="PANTHER" id="PTHR24322:SF752">
    <property type="entry name" value="ESTRADIOL 17-BETA-DEHYDROGENASE 11-LIKE"/>
    <property type="match status" value="1"/>
</dbReference>
<dbReference type="EMBL" id="CASHTH010002633">
    <property type="protein sequence ID" value="CAI8032893.1"/>
    <property type="molecule type" value="Genomic_DNA"/>
</dbReference>
<dbReference type="PROSITE" id="PS51257">
    <property type="entry name" value="PROKAR_LIPOPROTEIN"/>
    <property type="match status" value="1"/>
</dbReference>